<gene>
    <name evidence="3" type="ORF">EG242_12685</name>
</gene>
<dbReference type="Proteomes" id="UP000268372">
    <property type="component" value="Unassembled WGS sequence"/>
</dbReference>
<dbReference type="PROSITE" id="PS50005">
    <property type="entry name" value="TPR"/>
    <property type="match status" value="2"/>
</dbReference>
<dbReference type="InterPro" id="IPR019734">
    <property type="entry name" value="TPR_rpt"/>
</dbReference>
<sequence length="297" mass="35264">MKNIGLLVVFILNSFCNFSQAQNFVEDCEKKAHEQYLFDHENTTDEQRAKYFENLGECYSSTNQYKKALEAFTKSAHIYKNLNLKDFYWGVVKNIGYTHYQMGEYNKALKYYFDVLKYFETRQNWRNVAYTYNNIGILFHRQHDTEKALFYYDKVEKILKKYPEVKGEIYPMLYTNIGLSYYALAAYEKAKENYQKALKFNEKTGDKHIHNVIIGNMASAYQRLKDYEKAEIYFKEAIEKSHEQGNEMSEIINNADLGSLYLNMAKEEYSVTKRNTLLNKAIQCFQKALQFLRILKI</sequence>
<keyword evidence="1" id="KW-0802">TPR repeat</keyword>
<dbReference type="AlphaFoldDB" id="A0A3P1AQJ6"/>
<dbReference type="Pfam" id="PF13424">
    <property type="entry name" value="TPR_12"/>
    <property type="match status" value="2"/>
</dbReference>
<evidence type="ECO:0000256" key="1">
    <source>
        <dbReference type="PROSITE-ProRule" id="PRU00339"/>
    </source>
</evidence>
<evidence type="ECO:0000256" key="2">
    <source>
        <dbReference type="SAM" id="SignalP"/>
    </source>
</evidence>
<feature type="repeat" description="TPR" evidence="1">
    <location>
        <begin position="171"/>
        <end position="204"/>
    </location>
</feature>
<comment type="caution">
    <text evidence="3">The sequence shown here is derived from an EMBL/GenBank/DDBJ whole genome shotgun (WGS) entry which is preliminary data.</text>
</comment>
<name>A0A3P1AQJ6_9FLAO</name>
<feature type="signal peptide" evidence="2">
    <location>
        <begin position="1"/>
        <end position="21"/>
    </location>
</feature>
<feature type="chain" id="PRO_5018178205" evidence="2">
    <location>
        <begin position="22"/>
        <end position="297"/>
    </location>
</feature>
<dbReference type="SMART" id="SM00028">
    <property type="entry name" value="TPR"/>
    <property type="match status" value="5"/>
</dbReference>
<dbReference type="Pfam" id="PF13181">
    <property type="entry name" value="TPR_8"/>
    <property type="match status" value="1"/>
</dbReference>
<evidence type="ECO:0000313" key="3">
    <source>
        <dbReference type="EMBL" id="RRA91236.1"/>
    </source>
</evidence>
<dbReference type="PANTHER" id="PTHR10098">
    <property type="entry name" value="RAPSYN-RELATED"/>
    <property type="match status" value="1"/>
</dbReference>
<keyword evidence="2" id="KW-0732">Signal</keyword>
<dbReference type="SUPFAM" id="SSF48452">
    <property type="entry name" value="TPR-like"/>
    <property type="match status" value="1"/>
</dbReference>
<dbReference type="RefSeq" id="WP_124900235.1">
    <property type="nucleotide sequence ID" value="NZ_RQTJ01000035.1"/>
</dbReference>
<reference evidence="3 4" key="1">
    <citation type="submission" date="2018-11" db="EMBL/GenBank/DDBJ databases">
        <title>Flavobacterium sp. nov., YIM 102796 draft genome.</title>
        <authorList>
            <person name="Li G."/>
            <person name="Jiang Y."/>
        </authorList>
    </citation>
    <scope>NUCLEOTIDE SEQUENCE [LARGE SCALE GENOMIC DNA]</scope>
    <source>
        <strain evidence="3 4">YIM 102796</strain>
    </source>
</reference>
<accession>A0A3P1AQJ6</accession>
<dbReference type="OrthoDB" id="9778366at2"/>
<keyword evidence="4" id="KW-1185">Reference proteome</keyword>
<dbReference type="InterPro" id="IPR011990">
    <property type="entry name" value="TPR-like_helical_dom_sf"/>
</dbReference>
<organism evidence="3 4">
    <name type="scientific">Paenimyroides viscosum</name>
    <dbReference type="NCBI Taxonomy" id="2488729"/>
    <lineage>
        <taxon>Bacteria</taxon>
        <taxon>Pseudomonadati</taxon>
        <taxon>Bacteroidota</taxon>
        <taxon>Flavobacteriia</taxon>
        <taxon>Flavobacteriales</taxon>
        <taxon>Flavobacteriaceae</taxon>
        <taxon>Paenimyroides</taxon>
    </lineage>
</organism>
<protein>
    <submittedName>
        <fullName evidence="3">Tetratricopeptide repeat protein</fullName>
    </submittedName>
</protein>
<feature type="repeat" description="TPR" evidence="1">
    <location>
        <begin position="49"/>
        <end position="82"/>
    </location>
</feature>
<proteinExistence type="predicted"/>
<dbReference type="Gene3D" id="1.25.40.10">
    <property type="entry name" value="Tetratricopeptide repeat domain"/>
    <property type="match status" value="3"/>
</dbReference>
<evidence type="ECO:0000313" key="4">
    <source>
        <dbReference type="Proteomes" id="UP000268372"/>
    </source>
</evidence>
<dbReference type="EMBL" id="RQTJ01000035">
    <property type="protein sequence ID" value="RRA91236.1"/>
    <property type="molecule type" value="Genomic_DNA"/>
</dbReference>